<protein>
    <submittedName>
        <fullName evidence="2">Uncharacterized protein</fullName>
    </submittedName>
</protein>
<feature type="transmembrane region" description="Helical" evidence="1">
    <location>
        <begin position="314"/>
        <end position="333"/>
    </location>
</feature>
<keyword evidence="1" id="KW-1133">Transmembrane helix</keyword>
<feature type="transmembrane region" description="Helical" evidence="1">
    <location>
        <begin position="18"/>
        <end position="37"/>
    </location>
</feature>
<feature type="transmembrane region" description="Helical" evidence="1">
    <location>
        <begin position="287"/>
        <end position="308"/>
    </location>
</feature>
<keyword evidence="1" id="KW-0812">Transmembrane</keyword>
<feature type="transmembrane region" description="Helical" evidence="1">
    <location>
        <begin position="75"/>
        <end position="94"/>
    </location>
</feature>
<feature type="transmembrane region" description="Helical" evidence="1">
    <location>
        <begin position="209"/>
        <end position="228"/>
    </location>
</feature>
<feature type="transmembrane region" description="Helical" evidence="1">
    <location>
        <begin position="114"/>
        <end position="132"/>
    </location>
</feature>
<organism evidence="2 3">
    <name type="scientific">Amphiplicatus metriothermophilus</name>
    <dbReference type="NCBI Taxonomy" id="1519374"/>
    <lineage>
        <taxon>Bacteria</taxon>
        <taxon>Pseudomonadati</taxon>
        <taxon>Pseudomonadota</taxon>
        <taxon>Alphaproteobacteria</taxon>
        <taxon>Parvularculales</taxon>
        <taxon>Parvularculaceae</taxon>
        <taxon>Amphiplicatus</taxon>
    </lineage>
</organism>
<sequence>MDSERIGLLGGAAADRPVLVALVFAFGLSALAVAGVWETPGAEATLRASAQLLTAFALLPFAPMALCALLPRGRIAAGAVLALVGAAGVAVYVFAPRFAPLLPSPPDPRLAGCAFFLALTLAASGTLARVYLKGAAIGAAASILGVAGAIGLAAPRLGGEGEIALLAGLALAFAGLVAAGVAADYAAAFARGASSRAAAGLALGRALPLIVYGAGLAALATGLAAHNAGGLSRAWASAAAVGLVTASGAFLAAGGLSLSRGGEQLAVEENRRRQAQRRAWRPLRQALPVRSAYAVAAVAGIVLVAVAFEMRSPPALRDGAFAALAALAAMVSFLSIRCGLFVLATLAAAIVLGRWGADLIGFARPDPLGEAAAAAFAAGLFGQLALAWRDARSPRRNARETMETAMTEAAGRFALALLFGAGAFYAAGATGALGQATSVALYALLLALIGFVLTPPLFVALSGLGGRERF</sequence>
<feature type="transmembrane region" description="Helical" evidence="1">
    <location>
        <begin position="340"/>
        <end position="357"/>
    </location>
</feature>
<dbReference type="EMBL" id="FZQA01000002">
    <property type="protein sequence ID" value="SNT72050.1"/>
    <property type="molecule type" value="Genomic_DNA"/>
</dbReference>
<reference evidence="2 3" key="1">
    <citation type="submission" date="2017-07" db="EMBL/GenBank/DDBJ databases">
        <authorList>
            <person name="Sun Z.S."/>
            <person name="Albrecht U."/>
            <person name="Echele G."/>
            <person name="Lee C.C."/>
        </authorList>
    </citation>
    <scope>NUCLEOTIDE SEQUENCE [LARGE SCALE GENOMIC DNA]</scope>
    <source>
        <strain evidence="2 3">CGMCC 1.12710</strain>
    </source>
</reference>
<dbReference type="Proteomes" id="UP000198346">
    <property type="component" value="Unassembled WGS sequence"/>
</dbReference>
<feature type="transmembrane region" description="Helical" evidence="1">
    <location>
        <begin position="369"/>
        <end position="388"/>
    </location>
</feature>
<feature type="transmembrane region" description="Helical" evidence="1">
    <location>
        <begin position="409"/>
        <end position="427"/>
    </location>
</feature>
<feature type="transmembrane region" description="Helical" evidence="1">
    <location>
        <begin position="139"/>
        <end position="157"/>
    </location>
</feature>
<accession>A0A239PPH5</accession>
<evidence type="ECO:0000313" key="3">
    <source>
        <dbReference type="Proteomes" id="UP000198346"/>
    </source>
</evidence>
<feature type="transmembrane region" description="Helical" evidence="1">
    <location>
        <begin position="163"/>
        <end position="188"/>
    </location>
</feature>
<keyword evidence="1" id="KW-0472">Membrane</keyword>
<name>A0A239PPH5_9PROT</name>
<evidence type="ECO:0000256" key="1">
    <source>
        <dbReference type="SAM" id="Phobius"/>
    </source>
</evidence>
<keyword evidence="3" id="KW-1185">Reference proteome</keyword>
<feature type="transmembrane region" description="Helical" evidence="1">
    <location>
        <begin position="49"/>
        <end position="70"/>
    </location>
</feature>
<proteinExistence type="predicted"/>
<gene>
    <name evidence="2" type="ORF">SAMN06297382_1076</name>
</gene>
<feature type="transmembrane region" description="Helical" evidence="1">
    <location>
        <begin position="439"/>
        <end position="464"/>
    </location>
</feature>
<evidence type="ECO:0000313" key="2">
    <source>
        <dbReference type="EMBL" id="SNT72050.1"/>
    </source>
</evidence>
<dbReference type="AlphaFoldDB" id="A0A239PPH5"/>
<dbReference type="RefSeq" id="WP_089411582.1">
    <property type="nucleotide sequence ID" value="NZ_FZQA01000002.1"/>
</dbReference>
<feature type="transmembrane region" description="Helical" evidence="1">
    <location>
        <begin position="234"/>
        <end position="256"/>
    </location>
</feature>